<dbReference type="Gene3D" id="1.10.510.10">
    <property type="entry name" value="Transferase(Phosphotransferase) domain 1"/>
    <property type="match status" value="1"/>
</dbReference>
<dbReference type="CDD" id="cd14014">
    <property type="entry name" value="STKc_PknB_like"/>
    <property type="match status" value="1"/>
</dbReference>
<dbReference type="SUPFAM" id="SSF158472">
    <property type="entry name" value="HAMP domain-like"/>
    <property type="match status" value="1"/>
</dbReference>
<dbReference type="GO" id="GO:0016301">
    <property type="term" value="F:kinase activity"/>
    <property type="evidence" value="ECO:0007669"/>
    <property type="project" value="UniProtKB-KW"/>
</dbReference>
<name>A0ABX2MXY6_9SPHN</name>
<keyword evidence="1" id="KW-0808">Transferase</keyword>
<dbReference type="InterPro" id="IPR029151">
    <property type="entry name" value="Sensor-like_sf"/>
</dbReference>
<proteinExistence type="predicted"/>
<dbReference type="Pfam" id="PF00069">
    <property type="entry name" value="Pkinase"/>
    <property type="match status" value="1"/>
</dbReference>
<dbReference type="PROSITE" id="PS00108">
    <property type="entry name" value="PROTEIN_KINASE_ST"/>
    <property type="match status" value="1"/>
</dbReference>
<dbReference type="SMART" id="SM00220">
    <property type="entry name" value="S_TKc"/>
    <property type="match status" value="1"/>
</dbReference>
<feature type="compositionally biased region" description="Polar residues" evidence="5">
    <location>
        <begin position="532"/>
        <end position="541"/>
    </location>
</feature>
<feature type="domain" description="HAMP" evidence="8">
    <location>
        <begin position="464"/>
        <end position="516"/>
    </location>
</feature>
<organism evidence="9 10">
    <name type="scientific">Parasphingorhabdus flavimaris</name>
    <dbReference type="NCBI Taxonomy" id="266812"/>
    <lineage>
        <taxon>Bacteria</taxon>
        <taxon>Pseudomonadati</taxon>
        <taxon>Pseudomonadota</taxon>
        <taxon>Alphaproteobacteria</taxon>
        <taxon>Sphingomonadales</taxon>
        <taxon>Sphingomonadaceae</taxon>
        <taxon>Parasphingorhabdus</taxon>
    </lineage>
</organism>
<keyword evidence="6" id="KW-0812">Transmembrane</keyword>
<evidence type="ECO:0000256" key="1">
    <source>
        <dbReference type="ARBA" id="ARBA00022679"/>
    </source>
</evidence>
<dbReference type="Gene3D" id="3.30.200.20">
    <property type="entry name" value="Phosphorylase Kinase, domain 1"/>
    <property type="match status" value="1"/>
</dbReference>
<protein>
    <submittedName>
        <fullName evidence="9">Protein kinase</fullName>
    </submittedName>
</protein>
<dbReference type="Proteomes" id="UP000652427">
    <property type="component" value="Unassembled WGS sequence"/>
</dbReference>
<accession>A0ABX2MXY6</accession>
<dbReference type="PANTHER" id="PTHR43289:SF6">
    <property type="entry name" value="SERINE_THREONINE-PROTEIN KINASE NEKL-3"/>
    <property type="match status" value="1"/>
</dbReference>
<dbReference type="EMBL" id="JABWMH010000001">
    <property type="protein sequence ID" value="NVD26310.1"/>
    <property type="molecule type" value="Genomic_DNA"/>
</dbReference>
<dbReference type="InterPro" id="IPR000719">
    <property type="entry name" value="Prot_kinase_dom"/>
</dbReference>
<keyword evidence="10" id="KW-1185">Reference proteome</keyword>
<feature type="transmembrane region" description="Helical" evidence="6">
    <location>
        <begin position="443"/>
        <end position="463"/>
    </location>
</feature>
<feature type="region of interest" description="Disordered" evidence="5">
    <location>
        <begin position="515"/>
        <end position="541"/>
    </location>
</feature>
<keyword evidence="6" id="KW-0472">Membrane</keyword>
<keyword evidence="3 9" id="KW-0418">Kinase</keyword>
<gene>
    <name evidence="9" type="ORF">HUO14_00160</name>
</gene>
<keyword evidence="4" id="KW-0067">ATP-binding</keyword>
<evidence type="ECO:0000256" key="5">
    <source>
        <dbReference type="SAM" id="MobiDB-lite"/>
    </source>
</evidence>
<evidence type="ECO:0000313" key="10">
    <source>
        <dbReference type="Proteomes" id="UP000652427"/>
    </source>
</evidence>
<dbReference type="InterPro" id="IPR011009">
    <property type="entry name" value="Kinase-like_dom_sf"/>
</dbReference>
<evidence type="ECO:0000256" key="6">
    <source>
        <dbReference type="SAM" id="Phobius"/>
    </source>
</evidence>
<evidence type="ECO:0000313" key="9">
    <source>
        <dbReference type="EMBL" id="NVD26310.1"/>
    </source>
</evidence>
<dbReference type="Pfam" id="PF00672">
    <property type="entry name" value="HAMP"/>
    <property type="match status" value="1"/>
</dbReference>
<keyword evidence="2" id="KW-0547">Nucleotide-binding</keyword>
<dbReference type="SMART" id="SM00304">
    <property type="entry name" value="HAMP"/>
    <property type="match status" value="1"/>
</dbReference>
<evidence type="ECO:0000259" key="7">
    <source>
        <dbReference type="PROSITE" id="PS50011"/>
    </source>
</evidence>
<evidence type="ECO:0000256" key="3">
    <source>
        <dbReference type="ARBA" id="ARBA00022777"/>
    </source>
</evidence>
<dbReference type="SUPFAM" id="SSF56112">
    <property type="entry name" value="Protein kinase-like (PK-like)"/>
    <property type="match status" value="1"/>
</dbReference>
<sequence>MADVFLAYDDHIDRPLAIKILKKEFRSNTEYVTRFLQESRAAGVMSHPHIVTIYDVGKADGFPYIAMELLKGTPLDTIIEKRGKLPPEEVIKLGRQLASALQYAHDNGIVHRDIKPSNIMVSDDGENTKLLDFGIARLVDADRKATQASYAQTQVGQVLGTPRYMSPEQALGLPLDPRTDLFSLGAVLYEAATGHCAFDGETLATLALRITQSTPEPIERLVSDCPEGLSFIINKLLSKNADERFPDGASLGKALKREEISHETLGTDGRTRRFPLAVRLSAIFGGATAIALAFALYFILDRQEQALASNALTSGSTITKFVANQAALRTVENAGLDPALQDWIPVQAFITSAAEDTDVQKITVIDGDNIVRASNDATRIGKRYTLPKEPIVFSENGQAMTSAGDHGLRFKHDINYAGRSFGKIDVVMNRDSFDKAMLTSRTLLYGAGLSILALILLVSFIIAQRLQRPVRTLRNALDDAATGNLDFRISHQRRDEFGELFDRFNTLMESLKAKSSAAQDTREEPQDMGATIISSSVNRAA</sequence>
<comment type="caution">
    <text evidence="9">The sequence shown here is derived from an EMBL/GenBank/DDBJ whole genome shotgun (WGS) entry which is preliminary data.</text>
</comment>
<evidence type="ECO:0000256" key="4">
    <source>
        <dbReference type="ARBA" id="ARBA00022840"/>
    </source>
</evidence>
<dbReference type="PANTHER" id="PTHR43289">
    <property type="entry name" value="MITOGEN-ACTIVATED PROTEIN KINASE KINASE KINASE 20-RELATED"/>
    <property type="match status" value="1"/>
</dbReference>
<dbReference type="PROSITE" id="PS50885">
    <property type="entry name" value="HAMP"/>
    <property type="match status" value="1"/>
</dbReference>
<evidence type="ECO:0000259" key="8">
    <source>
        <dbReference type="PROSITE" id="PS50885"/>
    </source>
</evidence>
<dbReference type="InterPro" id="IPR008271">
    <property type="entry name" value="Ser/Thr_kinase_AS"/>
</dbReference>
<evidence type="ECO:0000256" key="2">
    <source>
        <dbReference type="ARBA" id="ARBA00022741"/>
    </source>
</evidence>
<dbReference type="Gene3D" id="6.10.340.10">
    <property type="match status" value="1"/>
</dbReference>
<dbReference type="SUPFAM" id="SSF103190">
    <property type="entry name" value="Sensory domain-like"/>
    <property type="match status" value="1"/>
</dbReference>
<dbReference type="InterPro" id="IPR003660">
    <property type="entry name" value="HAMP_dom"/>
</dbReference>
<feature type="transmembrane region" description="Helical" evidence="6">
    <location>
        <begin position="280"/>
        <end position="300"/>
    </location>
</feature>
<dbReference type="CDD" id="cd06225">
    <property type="entry name" value="HAMP"/>
    <property type="match status" value="1"/>
</dbReference>
<keyword evidence="6" id="KW-1133">Transmembrane helix</keyword>
<dbReference type="PROSITE" id="PS50011">
    <property type="entry name" value="PROTEIN_KINASE_DOM"/>
    <property type="match status" value="1"/>
</dbReference>
<feature type="domain" description="Protein kinase" evidence="7">
    <location>
        <begin position="1"/>
        <end position="265"/>
    </location>
</feature>
<reference evidence="9 10" key="1">
    <citation type="submission" date="2020-06" db="EMBL/GenBank/DDBJ databases">
        <authorList>
            <person name="Kim S.-J."/>
            <person name="Park S.-J."/>
        </authorList>
    </citation>
    <scope>NUCLEOTIDE SEQUENCE [LARGE SCALE GENOMIC DNA]</scope>
    <source>
        <strain evidence="9 10">SW-151</strain>
    </source>
</reference>